<feature type="transmembrane region" description="Helical" evidence="1">
    <location>
        <begin position="90"/>
        <end position="108"/>
    </location>
</feature>
<dbReference type="RefSeq" id="WP_091501987.1">
    <property type="nucleotide sequence ID" value="NZ_FOLI01000002.1"/>
</dbReference>
<keyword evidence="1" id="KW-1133">Transmembrane helix</keyword>
<protein>
    <submittedName>
        <fullName evidence="2">Putative membrane protein</fullName>
    </submittedName>
</protein>
<evidence type="ECO:0000313" key="3">
    <source>
        <dbReference type="Proteomes" id="UP000199376"/>
    </source>
</evidence>
<keyword evidence="3" id="KW-1185">Reference proteome</keyword>
<dbReference type="PANTHER" id="PTHR37309:SF1">
    <property type="entry name" value="SLR0284 PROTEIN"/>
    <property type="match status" value="1"/>
</dbReference>
<reference evidence="2 3" key="1">
    <citation type="submission" date="2016-10" db="EMBL/GenBank/DDBJ databases">
        <authorList>
            <person name="de Groot N.N."/>
        </authorList>
    </citation>
    <scope>NUCLEOTIDE SEQUENCE [LARGE SCALE GENOMIC DNA]</scope>
    <source>
        <strain evidence="2 3">DSM 19113</strain>
    </source>
</reference>
<dbReference type="AlphaFoldDB" id="A0A1I1F2P1"/>
<dbReference type="PANTHER" id="PTHR37309">
    <property type="entry name" value="SLR0284 PROTEIN"/>
    <property type="match status" value="1"/>
</dbReference>
<dbReference type="InterPro" id="IPR007165">
    <property type="entry name" value="Phage_holin_4_2"/>
</dbReference>
<feature type="transmembrane region" description="Helical" evidence="1">
    <location>
        <begin position="50"/>
        <end position="70"/>
    </location>
</feature>
<name>A0A1I1F2P1_9LACO</name>
<proteinExistence type="predicted"/>
<evidence type="ECO:0000256" key="1">
    <source>
        <dbReference type="SAM" id="Phobius"/>
    </source>
</evidence>
<organism evidence="2 3">
    <name type="scientific">Fructobacillus durionis</name>
    <dbReference type="NCBI Taxonomy" id="283737"/>
    <lineage>
        <taxon>Bacteria</taxon>
        <taxon>Bacillati</taxon>
        <taxon>Bacillota</taxon>
        <taxon>Bacilli</taxon>
        <taxon>Lactobacillales</taxon>
        <taxon>Lactobacillaceae</taxon>
        <taxon>Fructobacillus</taxon>
    </lineage>
</organism>
<dbReference type="Proteomes" id="UP000199376">
    <property type="component" value="Unassembled WGS sequence"/>
</dbReference>
<evidence type="ECO:0000313" key="2">
    <source>
        <dbReference type="EMBL" id="SFB93202.1"/>
    </source>
</evidence>
<dbReference type="STRING" id="283737.SAMN05660453_0632"/>
<dbReference type="Pfam" id="PF04020">
    <property type="entry name" value="Phage_holin_4_2"/>
    <property type="match status" value="1"/>
</dbReference>
<sequence>MRFIMQAAINMAVFLACALIFPSGFILANMTAAAIAALVLAALNQLVKPLLMILSLPLLIISLGAFSLIINAMMLELTAWFVPGFHFESFWWAFLVALFLTIANVIFMNPTHIQIRRQ</sequence>
<feature type="transmembrane region" description="Helical" evidence="1">
    <location>
        <begin position="12"/>
        <end position="43"/>
    </location>
</feature>
<gene>
    <name evidence="2" type="ORF">SAMN05660453_0632</name>
</gene>
<keyword evidence="1" id="KW-0812">Transmembrane</keyword>
<dbReference type="EMBL" id="FOLI01000002">
    <property type="protein sequence ID" value="SFB93202.1"/>
    <property type="molecule type" value="Genomic_DNA"/>
</dbReference>
<accession>A0A1I1F2P1</accession>
<keyword evidence="1" id="KW-0472">Membrane</keyword>
<dbReference type="OrthoDB" id="7205479at2"/>
<dbReference type="PROSITE" id="PS51257">
    <property type="entry name" value="PROKAR_LIPOPROTEIN"/>
    <property type="match status" value="1"/>
</dbReference>